<evidence type="ECO:0000313" key="4">
    <source>
        <dbReference type="EMBL" id="GBO92723.1"/>
    </source>
</evidence>
<dbReference type="Gene3D" id="1.10.8.350">
    <property type="entry name" value="Bacterial muramidase"/>
    <property type="match status" value="1"/>
</dbReference>
<dbReference type="RefSeq" id="WP_116269262.1">
    <property type="nucleotide sequence ID" value="NZ_BGZJ01000001.1"/>
</dbReference>
<dbReference type="AlphaFoldDB" id="A0A388SAQ0"/>
<dbReference type="PANTHER" id="PTHR30163:SF9">
    <property type="entry name" value="MEMBRANE-BOUND LYTIC MUREIN TRANSGLYCOSYLASE B"/>
    <property type="match status" value="1"/>
</dbReference>
<dbReference type="NCBIfam" id="TIGR02282">
    <property type="entry name" value="MltB"/>
    <property type="match status" value="1"/>
</dbReference>
<dbReference type="InterPro" id="IPR023346">
    <property type="entry name" value="Lysozyme-like_dom_sf"/>
</dbReference>
<dbReference type="Proteomes" id="UP000266091">
    <property type="component" value="Unassembled WGS sequence"/>
</dbReference>
<dbReference type="GO" id="GO:0008933">
    <property type="term" value="F:peptidoglycan lytic transglycosylase activity"/>
    <property type="evidence" value="ECO:0007669"/>
    <property type="project" value="TreeGrafter"/>
</dbReference>
<dbReference type="Gene3D" id="1.10.530.10">
    <property type="match status" value="1"/>
</dbReference>
<feature type="domain" description="Transglycosylase SLT" evidence="3">
    <location>
        <begin position="49"/>
        <end position="354"/>
    </location>
</feature>
<dbReference type="InterPro" id="IPR031304">
    <property type="entry name" value="SLT_2"/>
</dbReference>
<proteinExistence type="predicted"/>
<keyword evidence="5" id="KW-1185">Reference proteome</keyword>
<evidence type="ECO:0000313" key="5">
    <source>
        <dbReference type="Proteomes" id="UP000266091"/>
    </source>
</evidence>
<dbReference type="Pfam" id="PF13406">
    <property type="entry name" value="SLT_2"/>
    <property type="match status" value="1"/>
</dbReference>
<organism evidence="4 5">
    <name type="scientific">Mesosutterella multiformis</name>
    <dbReference type="NCBI Taxonomy" id="2259133"/>
    <lineage>
        <taxon>Bacteria</taxon>
        <taxon>Pseudomonadati</taxon>
        <taxon>Pseudomonadota</taxon>
        <taxon>Betaproteobacteria</taxon>
        <taxon>Burkholderiales</taxon>
        <taxon>Sutterellaceae</taxon>
        <taxon>Mesosutterella</taxon>
    </lineage>
</organism>
<evidence type="ECO:0000256" key="2">
    <source>
        <dbReference type="SAM" id="SignalP"/>
    </source>
</evidence>
<accession>A0A401LLW7</accession>
<dbReference type="SUPFAM" id="SSF53955">
    <property type="entry name" value="Lysozyme-like"/>
    <property type="match status" value="1"/>
</dbReference>
<dbReference type="CDD" id="cd13399">
    <property type="entry name" value="Slt35-like"/>
    <property type="match status" value="1"/>
</dbReference>
<accession>A0A388SAQ0</accession>
<dbReference type="FunFam" id="1.10.8.350:FF:000001">
    <property type="entry name" value="Lytic murein transglycosylase B"/>
    <property type="match status" value="1"/>
</dbReference>
<name>A0A388SAQ0_9BURK</name>
<dbReference type="EMBL" id="BGZJ01000001">
    <property type="protein sequence ID" value="GBO92723.1"/>
    <property type="molecule type" value="Genomic_DNA"/>
</dbReference>
<feature type="chain" id="PRO_5030071223" evidence="2">
    <location>
        <begin position="27"/>
        <end position="375"/>
    </location>
</feature>
<dbReference type="OrthoDB" id="9772911at2"/>
<feature type="active site" evidence="1">
    <location>
        <position position="151"/>
    </location>
</feature>
<dbReference type="InterPro" id="IPR043426">
    <property type="entry name" value="MltB-like"/>
</dbReference>
<keyword evidence="2" id="KW-0732">Signal</keyword>
<evidence type="ECO:0000259" key="3">
    <source>
        <dbReference type="Pfam" id="PF13406"/>
    </source>
</evidence>
<dbReference type="InterPro" id="IPR011757">
    <property type="entry name" value="Lytic_transglycosylase_MltB"/>
</dbReference>
<dbReference type="GO" id="GO:0009253">
    <property type="term" value="P:peptidoglycan catabolic process"/>
    <property type="evidence" value="ECO:0007669"/>
    <property type="project" value="TreeGrafter"/>
</dbReference>
<comment type="caution">
    <text evidence="4">The sequence shown here is derived from an EMBL/GenBank/DDBJ whole genome shotgun (WGS) entry which is preliminary data.</text>
</comment>
<feature type="signal peptide" evidence="2">
    <location>
        <begin position="1"/>
        <end position="26"/>
    </location>
</feature>
<sequence>MPLSRRNLLTLLLTAAIPGLPAAVCAQLPDPALRKTESSEDTSYPAMPEVQAYIEETAAATQLPKSFIEEVLSQATYSARVEQLMTPKPRKPNAPKTAVRGDWRVYQHRMVGKSRIEKGSEFLEENDEAFGKAEDRYGIPRDIVASIIGVETVYGRNQGSFRVLDSLCTLTFDYKRRADYFRTELTEFLLLLREQHLDPATVYGSFAGAIGMGQFMPSSVRKYAVDFDGDGQIDLVGSSADAIGSVANYLSSHGWVRGLPPFFSCTPDSDADMRLVTGGITTDTTFDHALRAGFIPDFELNIPGDEPLMIVDLPYRDQDGKQATEYRLGTRNFQTILNYNHSYFYASAVSDLAEEIETISMDSAAASMASSSASS</sequence>
<reference evidence="4 5" key="1">
    <citation type="journal article" date="2018" name="Int. J. Syst. Evol. Microbiol.">
        <title>Mesosutterella multiformis gen. nov., sp. nov., a member of the family Sutterellaceae and Sutterella megalosphaeroides sp. nov., isolated from human faeces.</title>
        <authorList>
            <person name="Sakamoto M."/>
            <person name="Ikeyama N."/>
            <person name="Kunihiro T."/>
            <person name="Iino T."/>
            <person name="Yuki M."/>
            <person name="Ohkuma M."/>
        </authorList>
    </citation>
    <scope>NUCLEOTIDE SEQUENCE [LARGE SCALE GENOMIC DNA]</scope>
    <source>
        <strain evidence="4 5">4NBBH2</strain>
    </source>
</reference>
<gene>
    <name evidence="4" type="primary">mltB</name>
    <name evidence="4" type="ORF">MESMUL_00770</name>
</gene>
<protein>
    <submittedName>
        <fullName evidence="4">Murein transglycosylase</fullName>
    </submittedName>
</protein>
<dbReference type="PANTHER" id="PTHR30163">
    <property type="entry name" value="MEMBRANE-BOUND LYTIC MUREIN TRANSGLYCOSYLASE B"/>
    <property type="match status" value="1"/>
</dbReference>
<evidence type="ECO:0000256" key="1">
    <source>
        <dbReference type="PIRSR" id="PIRSR611757-1"/>
    </source>
</evidence>